<reference evidence="6 7" key="1">
    <citation type="submission" date="2016-10" db="EMBL/GenBank/DDBJ databases">
        <authorList>
            <person name="de Groot N.N."/>
        </authorList>
    </citation>
    <scope>NUCLEOTIDE SEQUENCE [LARGE SCALE GENOMIC DNA]</scope>
    <source>
        <strain evidence="6 7">DSM 17890</strain>
    </source>
</reference>
<dbReference type="InterPro" id="IPR011711">
    <property type="entry name" value="GntR_C"/>
</dbReference>
<dbReference type="Proteomes" id="UP000199118">
    <property type="component" value="Unassembled WGS sequence"/>
</dbReference>
<feature type="domain" description="HTH gntR-type" evidence="5">
    <location>
        <begin position="23"/>
        <end position="90"/>
    </location>
</feature>
<dbReference type="AlphaFoldDB" id="A0A1H3ACW3"/>
<dbReference type="CDD" id="cd07377">
    <property type="entry name" value="WHTH_GntR"/>
    <property type="match status" value="1"/>
</dbReference>
<dbReference type="GO" id="GO:0003677">
    <property type="term" value="F:DNA binding"/>
    <property type="evidence" value="ECO:0007669"/>
    <property type="project" value="UniProtKB-KW"/>
</dbReference>
<evidence type="ECO:0000313" key="6">
    <source>
        <dbReference type="EMBL" id="SDX27138.1"/>
    </source>
</evidence>
<evidence type="ECO:0000313" key="7">
    <source>
        <dbReference type="Proteomes" id="UP000199118"/>
    </source>
</evidence>
<dbReference type="PANTHER" id="PTHR43537">
    <property type="entry name" value="TRANSCRIPTIONAL REGULATOR, GNTR FAMILY"/>
    <property type="match status" value="1"/>
</dbReference>
<evidence type="ECO:0000259" key="5">
    <source>
        <dbReference type="PROSITE" id="PS50949"/>
    </source>
</evidence>
<dbReference type="PROSITE" id="PS50949">
    <property type="entry name" value="HTH_GNTR"/>
    <property type="match status" value="1"/>
</dbReference>
<proteinExistence type="predicted"/>
<dbReference type="PANTHER" id="PTHR43537:SF45">
    <property type="entry name" value="GNTR FAMILY REGULATORY PROTEIN"/>
    <property type="match status" value="1"/>
</dbReference>
<dbReference type="RefSeq" id="WP_092682356.1">
    <property type="nucleotide sequence ID" value="NZ_FNMZ01000004.1"/>
</dbReference>
<dbReference type="InterPro" id="IPR036390">
    <property type="entry name" value="WH_DNA-bd_sf"/>
</dbReference>
<accession>A0A1H3ACW3</accession>
<evidence type="ECO:0000256" key="3">
    <source>
        <dbReference type="ARBA" id="ARBA00023163"/>
    </source>
</evidence>
<evidence type="ECO:0000256" key="2">
    <source>
        <dbReference type="ARBA" id="ARBA00023125"/>
    </source>
</evidence>
<keyword evidence="1" id="KW-0805">Transcription regulation</keyword>
<sequence length="242" mass="26210">MTPRGLAQASDPGAEPPLPSAHVPASALVYETLRARIISLQLPPGTRLSRSELAAAFGVSQSPVREALQQLETVGLVATFRQSRTEVTLIDPAQLRQENFLRAGIECEVAHALASTADPGAVLLKARGVLKMQAALADDMRQIELFRRLDSDFHRELFAAAGQAPLHGLVADRSSQMARVRALDLPRESKMRSVVEGHAAVLEAIEAGDRHAAADAMRRHLSGSIERLPEIIAQHRDYFGPV</sequence>
<dbReference type="SMART" id="SM00895">
    <property type="entry name" value="FCD"/>
    <property type="match status" value="1"/>
</dbReference>
<dbReference type="Pfam" id="PF07729">
    <property type="entry name" value="FCD"/>
    <property type="match status" value="1"/>
</dbReference>
<gene>
    <name evidence="6" type="ORF">SAMN05444336_104134</name>
</gene>
<dbReference type="InterPro" id="IPR000524">
    <property type="entry name" value="Tscrpt_reg_HTH_GntR"/>
</dbReference>
<evidence type="ECO:0000256" key="4">
    <source>
        <dbReference type="SAM" id="MobiDB-lite"/>
    </source>
</evidence>
<dbReference type="SUPFAM" id="SSF48008">
    <property type="entry name" value="GntR ligand-binding domain-like"/>
    <property type="match status" value="1"/>
</dbReference>
<feature type="region of interest" description="Disordered" evidence="4">
    <location>
        <begin position="1"/>
        <end position="21"/>
    </location>
</feature>
<name>A0A1H3ACW3_9RHOB</name>
<keyword evidence="2" id="KW-0238">DNA-binding</keyword>
<dbReference type="OrthoDB" id="8638122at2"/>
<dbReference type="STRING" id="356660.SAMN05444336_104134"/>
<dbReference type="InterPro" id="IPR036388">
    <property type="entry name" value="WH-like_DNA-bd_sf"/>
</dbReference>
<evidence type="ECO:0000256" key="1">
    <source>
        <dbReference type="ARBA" id="ARBA00023015"/>
    </source>
</evidence>
<dbReference type="InterPro" id="IPR008920">
    <property type="entry name" value="TF_FadR/GntR_C"/>
</dbReference>
<dbReference type="Gene3D" id="1.20.120.530">
    <property type="entry name" value="GntR ligand-binding domain-like"/>
    <property type="match status" value="1"/>
</dbReference>
<keyword evidence="3" id="KW-0804">Transcription</keyword>
<dbReference type="Pfam" id="PF00392">
    <property type="entry name" value="GntR"/>
    <property type="match status" value="1"/>
</dbReference>
<dbReference type="EMBL" id="FNMZ01000004">
    <property type="protein sequence ID" value="SDX27138.1"/>
    <property type="molecule type" value="Genomic_DNA"/>
</dbReference>
<protein>
    <submittedName>
        <fullName evidence="6">Transcriptional regulator, GntR family</fullName>
    </submittedName>
</protein>
<keyword evidence="7" id="KW-1185">Reference proteome</keyword>
<dbReference type="Gene3D" id="1.10.10.10">
    <property type="entry name" value="Winged helix-like DNA-binding domain superfamily/Winged helix DNA-binding domain"/>
    <property type="match status" value="1"/>
</dbReference>
<dbReference type="SUPFAM" id="SSF46785">
    <property type="entry name" value="Winged helix' DNA-binding domain"/>
    <property type="match status" value="1"/>
</dbReference>
<organism evidence="6 7">
    <name type="scientific">Albimonas donghaensis</name>
    <dbReference type="NCBI Taxonomy" id="356660"/>
    <lineage>
        <taxon>Bacteria</taxon>
        <taxon>Pseudomonadati</taxon>
        <taxon>Pseudomonadota</taxon>
        <taxon>Alphaproteobacteria</taxon>
        <taxon>Rhodobacterales</taxon>
        <taxon>Paracoccaceae</taxon>
        <taxon>Albimonas</taxon>
    </lineage>
</organism>
<dbReference type="GO" id="GO:0003700">
    <property type="term" value="F:DNA-binding transcription factor activity"/>
    <property type="evidence" value="ECO:0007669"/>
    <property type="project" value="InterPro"/>
</dbReference>
<dbReference type="SMART" id="SM00345">
    <property type="entry name" value="HTH_GNTR"/>
    <property type="match status" value="1"/>
</dbReference>